<dbReference type="Pfam" id="PF04854">
    <property type="entry name" value="DUF624"/>
    <property type="match status" value="1"/>
</dbReference>
<organism evidence="2 3">
    <name type="scientific">Domibacillus enclensis</name>
    <dbReference type="NCBI Taxonomy" id="1017273"/>
    <lineage>
        <taxon>Bacteria</taxon>
        <taxon>Bacillati</taxon>
        <taxon>Bacillota</taxon>
        <taxon>Bacilli</taxon>
        <taxon>Bacillales</taxon>
        <taxon>Bacillaceae</taxon>
        <taxon>Domibacillus</taxon>
    </lineage>
</organism>
<dbReference type="EMBL" id="MWSK01000006">
    <property type="protein sequence ID" value="OXS76615.1"/>
    <property type="molecule type" value="Genomic_DNA"/>
</dbReference>
<evidence type="ECO:0008006" key="4">
    <source>
        <dbReference type="Google" id="ProtNLM"/>
    </source>
</evidence>
<evidence type="ECO:0000313" key="2">
    <source>
        <dbReference type="EMBL" id="OXS76615.1"/>
    </source>
</evidence>
<protein>
    <recommendedName>
        <fullName evidence="4">Membrane protein YesL</fullName>
    </recommendedName>
</protein>
<keyword evidence="3" id="KW-1185">Reference proteome</keyword>
<evidence type="ECO:0000313" key="3">
    <source>
        <dbReference type="Proteomes" id="UP000215545"/>
    </source>
</evidence>
<reference evidence="3" key="1">
    <citation type="submission" date="2017-03" db="EMBL/GenBank/DDBJ databases">
        <title>Bacillus sp. V-88(T) DSM27956, whole genome shotgun sequencing project.</title>
        <authorList>
            <person name="Dastager S.G."/>
            <person name="Neurgaonkar P.S."/>
            <person name="Dharne M.S."/>
        </authorList>
    </citation>
    <scope>NUCLEOTIDE SEQUENCE [LARGE SCALE GENOMIC DNA]</scope>
    <source>
        <strain evidence="3">DSM 25145</strain>
    </source>
</reference>
<name>A0ABX4E6L6_9BACI</name>
<proteinExistence type="predicted"/>
<keyword evidence="1" id="KW-0812">Transmembrane</keyword>
<sequence length="248" mass="27847">MISLNASGIATAILTGSLKNRWAFHRASSASSGNRSVKEGIKMNQVMSGMYRIAEWLMKLAYLNLLWLLFTLAGAVVFGLFPATTALFGVIRKLIMGNEEYSLTKTFWLLFKKEFGRSSRLGIIVLVIGYLLYFDVRFLREAEGLLSFLYYPVLVVSFGFILTLFYVFPILVHYEASIRQSVKNAFWLMILHPVSTILMMSGMMTLFFLLVSVPGLIPFFSVSGPAFLLTWAALLAFAKAEDKQKISA</sequence>
<feature type="transmembrane region" description="Helical" evidence="1">
    <location>
        <begin position="119"/>
        <end position="136"/>
    </location>
</feature>
<dbReference type="InterPro" id="IPR006938">
    <property type="entry name" value="DUF624"/>
</dbReference>
<evidence type="ECO:0000256" key="1">
    <source>
        <dbReference type="SAM" id="Phobius"/>
    </source>
</evidence>
<feature type="transmembrane region" description="Helical" evidence="1">
    <location>
        <begin position="65"/>
        <end position="91"/>
    </location>
</feature>
<accession>A0ABX4E6L6</accession>
<comment type="caution">
    <text evidence="2">The sequence shown here is derived from an EMBL/GenBank/DDBJ whole genome shotgun (WGS) entry which is preliminary data.</text>
</comment>
<feature type="transmembrane region" description="Helical" evidence="1">
    <location>
        <begin position="148"/>
        <end position="174"/>
    </location>
</feature>
<dbReference type="Proteomes" id="UP000215545">
    <property type="component" value="Unassembled WGS sequence"/>
</dbReference>
<keyword evidence="1" id="KW-0472">Membrane</keyword>
<feature type="transmembrane region" description="Helical" evidence="1">
    <location>
        <begin position="186"/>
        <end position="210"/>
    </location>
</feature>
<feature type="transmembrane region" description="Helical" evidence="1">
    <location>
        <begin position="216"/>
        <end position="238"/>
    </location>
</feature>
<keyword evidence="1" id="KW-1133">Transmembrane helix</keyword>
<gene>
    <name evidence="2" type="ORF">B1B05_13155</name>
</gene>